<comment type="caution">
    <text evidence="2">The sequence shown here is derived from an EMBL/GenBank/DDBJ whole genome shotgun (WGS) entry which is preliminary data.</text>
</comment>
<keyword evidence="1" id="KW-0472">Membrane</keyword>
<accession>H0E3L0</accession>
<feature type="transmembrane region" description="Helical" evidence="1">
    <location>
        <begin position="102"/>
        <end position="123"/>
    </location>
</feature>
<keyword evidence="1" id="KW-1133">Transmembrane helix</keyword>
<keyword evidence="3" id="KW-1185">Reference proteome</keyword>
<sequence length="154" mass="15284">MSTVLLSTSSEPATGRRPPLRPTVVGRQLLALVCAMAAVAAIVVPTAFVLLVEGLCESDCGGTSLGTWLTVDGLGGALAVGIAWCALSLAAGRRLRGPRAWAASLALPLGGFAASAIGLALFARAGDGAASVLVLLVAAVAVLLLGLARWAARA</sequence>
<feature type="transmembrane region" description="Helical" evidence="1">
    <location>
        <begin position="71"/>
        <end position="90"/>
    </location>
</feature>
<keyword evidence="1" id="KW-0812">Transmembrane</keyword>
<evidence type="ECO:0000256" key="1">
    <source>
        <dbReference type="SAM" id="Phobius"/>
    </source>
</evidence>
<reference evidence="2 3" key="1">
    <citation type="journal article" date="2013" name="Biodegradation">
        <title>Quantitative proteomic analysis of ibuprofen-degrading Patulibacter sp. strain I11.</title>
        <authorList>
            <person name="Almeida B."/>
            <person name="Kjeldal H."/>
            <person name="Lolas I."/>
            <person name="Knudsen A.D."/>
            <person name="Carvalho G."/>
            <person name="Nielsen K.L."/>
            <person name="Barreto Crespo M.T."/>
            <person name="Stensballe A."/>
            <person name="Nielsen J.L."/>
        </authorList>
    </citation>
    <scope>NUCLEOTIDE SEQUENCE [LARGE SCALE GENOMIC DNA]</scope>
    <source>
        <strain evidence="2 3">I11</strain>
    </source>
</reference>
<name>H0E3L0_9ACTN</name>
<evidence type="ECO:0000313" key="3">
    <source>
        <dbReference type="Proteomes" id="UP000005143"/>
    </source>
</evidence>
<gene>
    <name evidence="2" type="ORF">PAI11_13820</name>
</gene>
<organism evidence="2 3">
    <name type="scientific">Patulibacter medicamentivorans</name>
    <dbReference type="NCBI Taxonomy" id="1097667"/>
    <lineage>
        <taxon>Bacteria</taxon>
        <taxon>Bacillati</taxon>
        <taxon>Actinomycetota</taxon>
        <taxon>Thermoleophilia</taxon>
        <taxon>Solirubrobacterales</taxon>
        <taxon>Patulibacteraceae</taxon>
        <taxon>Patulibacter</taxon>
    </lineage>
</organism>
<dbReference type="RefSeq" id="WP_007572434.1">
    <property type="nucleotide sequence ID" value="NZ_AGUD01000074.1"/>
</dbReference>
<feature type="transmembrane region" description="Helical" evidence="1">
    <location>
        <begin position="29"/>
        <end position="51"/>
    </location>
</feature>
<feature type="transmembrane region" description="Helical" evidence="1">
    <location>
        <begin position="129"/>
        <end position="152"/>
    </location>
</feature>
<evidence type="ECO:0008006" key="4">
    <source>
        <dbReference type="Google" id="ProtNLM"/>
    </source>
</evidence>
<protein>
    <recommendedName>
        <fullName evidence="4">Transmembrane protein</fullName>
    </recommendedName>
</protein>
<evidence type="ECO:0000313" key="2">
    <source>
        <dbReference type="EMBL" id="EHN11712.1"/>
    </source>
</evidence>
<dbReference type="AlphaFoldDB" id="H0E3L0"/>
<proteinExistence type="predicted"/>
<dbReference type="Proteomes" id="UP000005143">
    <property type="component" value="Unassembled WGS sequence"/>
</dbReference>
<dbReference type="EMBL" id="AGUD01000074">
    <property type="protein sequence ID" value="EHN11712.1"/>
    <property type="molecule type" value="Genomic_DNA"/>
</dbReference>